<evidence type="ECO:0000313" key="2">
    <source>
        <dbReference type="EMBL" id="MFD3222670.1"/>
    </source>
</evidence>
<evidence type="ECO:0000259" key="1">
    <source>
        <dbReference type="Pfam" id="PF26362"/>
    </source>
</evidence>
<dbReference type="InterPro" id="IPR058406">
    <property type="entry name" value="DUF8093"/>
</dbReference>
<name>A0ABW6C6S9_RAHSY</name>
<proteinExistence type="predicted"/>
<feature type="domain" description="DUF8093" evidence="1">
    <location>
        <begin position="13"/>
        <end position="146"/>
    </location>
</feature>
<accession>A0ABW6C6S9</accession>
<dbReference type="Pfam" id="PF26362">
    <property type="entry name" value="DUF8093"/>
    <property type="match status" value="1"/>
</dbReference>
<dbReference type="GeneID" id="95417947"/>
<dbReference type="PANTHER" id="PTHR34319">
    <property type="entry name" value="MAJOR EXPORTED PROTEIN"/>
    <property type="match status" value="1"/>
</dbReference>
<evidence type="ECO:0000313" key="3">
    <source>
        <dbReference type="Proteomes" id="UP001598201"/>
    </source>
</evidence>
<reference evidence="2 3" key="1">
    <citation type="submission" date="2024-09" db="EMBL/GenBank/DDBJ databases">
        <title>Genomes of Rahnella.</title>
        <authorList>
            <person name="Mnguni F.C."/>
            <person name="Shin G.Y."/>
            <person name="Coutinho T."/>
        </authorList>
    </citation>
    <scope>NUCLEOTIDE SEQUENCE [LARGE SCALE GENOMIC DNA]</scope>
    <source>
        <strain evidence="2 3">20WA0057</strain>
    </source>
</reference>
<dbReference type="EMBL" id="JBHUCJ010000005">
    <property type="protein sequence ID" value="MFD3222670.1"/>
    <property type="molecule type" value="Genomic_DNA"/>
</dbReference>
<keyword evidence="3" id="KW-1185">Reference proteome</keyword>
<dbReference type="PANTHER" id="PTHR34319:SF7">
    <property type="entry name" value="HNH ENDONUCLEASE DOMAIN-CONTAINING PROTEIN"/>
    <property type="match status" value="1"/>
</dbReference>
<organism evidence="2 3">
    <name type="scientific">Rahnella sp. (strain Y9602)</name>
    <dbReference type="NCBI Taxonomy" id="2703885"/>
    <lineage>
        <taxon>Bacteria</taxon>
        <taxon>Pseudomonadati</taxon>
        <taxon>Pseudomonadota</taxon>
        <taxon>Gammaproteobacteria</taxon>
        <taxon>Enterobacterales</taxon>
        <taxon>Yersiniaceae</taxon>
        <taxon>Rahnella</taxon>
    </lineage>
</organism>
<protein>
    <recommendedName>
        <fullName evidence="1">DUF8093 domain-containing protein</fullName>
    </recommendedName>
</protein>
<gene>
    <name evidence="2" type="ORF">ACFPK4_03940</name>
</gene>
<sequence>MFTLYRHSDIEWQLTPEDYPLVLSPDRAMDQVKKHYDLDQSHYNRFGYFELPERLSSCPQTWRRAQSGYADEVYDTVKDSLRIGWLIGIDHWEDWCSFNNPFYVDGNGDLVCENPNGYDEWYLREIIDGYNNAVARRNGVKASPTQRIPYGSSSAEPKQYAQVAREINSKAAGRLLAAGGIYNGNIEGYAKTAQQLGGDVQAGYDQVLNETTVGSAIAITSVVAGLGLSGLGAVSEISQLEKLAPRQSTSAAGAVRAKKFSGNWRTADLDAALKKFAGNHPLVTTTNSGKRIYAHPETGVQVVEDLSGDYFRINNPSLPGKRTYLDLDGIVPNNKILEGGKQIGRTQSEYNEVTHFNIPGRK</sequence>
<comment type="caution">
    <text evidence="2">The sequence shown here is derived from an EMBL/GenBank/DDBJ whole genome shotgun (WGS) entry which is preliminary data.</text>
</comment>
<dbReference type="RefSeq" id="WP_225444881.1">
    <property type="nucleotide sequence ID" value="NZ_CP093328.1"/>
</dbReference>
<dbReference type="Proteomes" id="UP001598201">
    <property type="component" value="Unassembled WGS sequence"/>
</dbReference>
<dbReference type="InterPro" id="IPR052947">
    <property type="entry name" value="T6SS_Hcp1_domain"/>
</dbReference>